<name>A0A0A9D401_ARUDO</name>
<reference evidence="1" key="1">
    <citation type="submission" date="2014-09" db="EMBL/GenBank/DDBJ databases">
        <authorList>
            <person name="Magalhaes I.L.F."/>
            <person name="Oliveira U."/>
            <person name="Santos F.R."/>
            <person name="Vidigal T.H.D.A."/>
            <person name="Brescovit A.D."/>
            <person name="Santos A.J."/>
        </authorList>
    </citation>
    <scope>NUCLEOTIDE SEQUENCE</scope>
    <source>
        <tissue evidence="1">Shoot tissue taken approximately 20 cm above the soil surface</tissue>
    </source>
</reference>
<protein>
    <submittedName>
        <fullName evidence="1">Uncharacterized protein</fullName>
    </submittedName>
</protein>
<proteinExistence type="predicted"/>
<evidence type="ECO:0000313" key="1">
    <source>
        <dbReference type="EMBL" id="JAD78467.1"/>
    </source>
</evidence>
<dbReference type="EMBL" id="GBRH01219428">
    <property type="protein sequence ID" value="JAD78467.1"/>
    <property type="molecule type" value="Transcribed_RNA"/>
</dbReference>
<organism evidence="1">
    <name type="scientific">Arundo donax</name>
    <name type="common">Giant reed</name>
    <name type="synonym">Donax arundinaceus</name>
    <dbReference type="NCBI Taxonomy" id="35708"/>
    <lineage>
        <taxon>Eukaryota</taxon>
        <taxon>Viridiplantae</taxon>
        <taxon>Streptophyta</taxon>
        <taxon>Embryophyta</taxon>
        <taxon>Tracheophyta</taxon>
        <taxon>Spermatophyta</taxon>
        <taxon>Magnoliopsida</taxon>
        <taxon>Liliopsida</taxon>
        <taxon>Poales</taxon>
        <taxon>Poaceae</taxon>
        <taxon>PACMAD clade</taxon>
        <taxon>Arundinoideae</taxon>
        <taxon>Arundineae</taxon>
        <taxon>Arundo</taxon>
    </lineage>
</organism>
<reference evidence="1" key="2">
    <citation type="journal article" date="2015" name="Data Brief">
        <title>Shoot transcriptome of the giant reed, Arundo donax.</title>
        <authorList>
            <person name="Barrero R.A."/>
            <person name="Guerrero F.D."/>
            <person name="Moolhuijzen P."/>
            <person name="Goolsby J.A."/>
            <person name="Tidwell J."/>
            <person name="Bellgard S.E."/>
            <person name="Bellgard M.I."/>
        </authorList>
    </citation>
    <scope>NUCLEOTIDE SEQUENCE</scope>
    <source>
        <tissue evidence="1">Shoot tissue taken approximately 20 cm above the soil surface</tissue>
    </source>
</reference>
<accession>A0A0A9D401</accession>
<sequence>MPNAKSAPGWSDGDELIADYVDCLMSLDTNARPGPNDSLVLGDPVAEMTPAASIGGAVERNVAADFGSAEDPKEPVLSMTFDSDEAAKAFYNEYAALASPSVSAGRVVPRAQRRSSS</sequence>
<dbReference type="AlphaFoldDB" id="A0A0A9D401"/>